<sequence>MRTKLSFSTVFHPQTDGQMEKMNLVLNQYLQNFVSTDQRGWAEWLSSAEFCYNSTKHSAIEESPFLLAYGHEPEGPLDLALTEGASSAHVRTRQAAAEEFLAEKVIRKEKARRNLQ</sequence>
<dbReference type="PANTHER" id="PTHR37984:SF15">
    <property type="entry name" value="INTEGRASE CATALYTIC DOMAIN-CONTAINING PROTEIN"/>
    <property type="match status" value="1"/>
</dbReference>
<dbReference type="AlphaFoldDB" id="A0ABD1XWN4"/>
<dbReference type="InterPro" id="IPR050951">
    <property type="entry name" value="Retrovirus_Pol_polyprotein"/>
</dbReference>
<proteinExistence type="predicted"/>
<keyword evidence="2" id="KW-1185">Reference proteome</keyword>
<name>A0ABD1XWN4_9MARC</name>
<dbReference type="InterPro" id="IPR036397">
    <property type="entry name" value="RNaseH_sf"/>
</dbReference>
<dbReference type="Gene3D" id="3.30.420.10">
    <property type="entry name" value="Ribonuclease H-like superfamily/Ribonuclease H"/>
    <property type="match status" value="1"/>
</dbReference>
<evidence type="ECO:0008006" key="3">
    <source>
        <dbReference type="Google" id="ProtNLM"/>
    </source>
</evidence>
<gene>
    <name evidence="1" type="ORF">R1flu_025059</name>
</gene>
<protein>
    <recommendedName>
        <fullName evidence="3">Integrase catalytic domain-containing protein</fullName>
    </recommendedName>
</protein>
<dbReference type="Proteomes" id="UP001605036">
    <property type="component" value="Unassembled WGS sequence"/>
</dbReference>
<dbReference type="PANTHER" id="PTHR37984">
    <property type="entry name" value="PROTEIN CBG26694"/>
    <property type="match status" value="1"/>
</dbReference>
<organism evidence="1 2">
    <name type="scientific">Riccia fluitans</name>
    <dbReference type="NCBI Taxonomy" id="41844"/>
    <lineage>
        <taxon>Eukaryota</taxon>
        <taxon>Viridiplantae</taxon>
        <taxon>Streptophyta</taxon>
        <taxon>Embryophyta</taxon>
        <taxon>Marchantiophyta</taxon>
        <taxon>Marchantiopsida</taxon>
        <taxon>Marchantiidae</taxon>
        <taxon>Marchantiales</taxon>
        <taxon>Ricciaceae</taxon>
        <taxon>Riccia</taxon>
    </lineage>
</organism>
<dbReference type="SUPFAM" id="SSF53098">
    <property type="entry name" value="Ribonuclease H-like"/>
    <property type="match status" value="1"/>
</dbReference>
<comment type="caution">
    <text evidence="1">The sequence shown here is derived from an EMBL/GenBank/DDBJ whole genome shotgun (WGS) entry which is preliminary data.</text>
</comment>
<dbReference type="EMBL" id="JBHFFA010000007">
    <property type="protein sequence ID" value="KAL2613367.1"/>
    <property type="molecule type" value="Genomic_DNA"/>
</dbReference>
<dbReference type="InterPro" id="IPR012337">
    <property type="entry name" value="RNaseH-like_sf"/>
</dbReference>
<accession>A0ABD1XWN4</accession>
<reference evidence="1 2" key="1">
    <citation type="submission" date="2024-09" db="EMBL/GenBank/DDBJ databases">
        <title>Chromosome-scale assembly of Riccia fluitans.</title>
        <authorList>
            <person name="Paukszto L."/>
            <person name="Sawicki J."/>
            <person name="Karawczyk K."/>
            <person name="Piernik-Szablinska J."/>
            <person name="Szczecinska M."/>
            <person name="Mazdziarz M."/>
        </authorList>
    </citation>
    <scope>NUCLEOTIDE SEQUENCE [LARGE SCALE GENOMIC DNA]</scope>
    <source>
        <strain evidence="1">Rf_01</strain>
        <tissue evidence="1">Aerial parts of the thallus</tissue>
    </source>
</reference>
<evidence type="ECO:0000313" key="1">
    <source>
        <dbReference type="EMBL" id="KAL2613367.1"/>
    </source>
</evidence>
<evidence type="ECO:0000313" key="2">
    <source>
        <dbReference type="Proteomes" id="UP001605036"/>
    </source>
</evidence>